<dbReference type="Pfam" id="PF01408">
    <property type="entry name" value="GFO_IDH_MocA"/>
    <property type="match status" value="1"/>
</dbReference>
<keyword evidence="5" id="KW-1185">Reference proteome</keyword>
<dbReference type="InterPro" id="IPR000683">
    <property type="entry name" value="Gfo/Idh/MocA-like_OxRdtase_N"/>
</dbReference>
<evidence type="ECO:0000256" key="1">
    <source>
        <dbReference type="ARBA" id="ARBA00023002"/>
    </source>
</evidence>
<organism evidence="4 5">
    <name type="scientific">Clostridium porci</name>
    <dbReference type="NCBI Taxonomy" id="2605778"/>
    <lineage>
        <taxon>Bacteria</taxon>
        <taxon>Bacillati</taxon>
        <taxon>Bacillota</taxon>
        <taxon>Clostridia</taxon>
        <taxon>Eubacteriales</taxon>
        <taxon>Clostridiaceae</taxon>
        <taxon>Clostridium</taxon>
    </lineage>
</organism>
<dbReference type="InterPro" id="IPR050463">
    <property type="entry name" value="Gfo/Idh/MocA_oxidrdct_glycsds"/>
</dbReference>
<dbReference type="Gene3D" id="3.30.360.10">
    <property type="entry name" value="Dihydrodipicolinate Reductase, domain 2"/>
    <property type="match status" value="1"/>
</dbReference>
<evidence type="ECO:0000259" key="3">
    <source>
        <dbReference type="Pfam" id="PF22725"/>
    </source>
</evidence>
<dbReference type="PANTHER" id="PTHR43818">
    <property type="entry name" value="BCDNA.GH03377"/>
    <property type="match status" value="1"/>
</dbReference>
<feature type="domain" description="GFO/IDH/MocA-like oxidoreductase" evidence="3">
    <location>
        <begin position="130"/>
        <end position="263"/>
    </location>
</feature>
<dbReference type="AlphaFoldDB" id="A0A7X2TE19"/>
<proteinExistence type="predicted"/>
<accession>A0A7X2TE19</accession>
<dbReference type="RefSeq" id="WP_154473175.1">
    <property type="nucleotide sequence ID" value="NZ_VUMD01000013.1"/>
</dbReference>
<dbReference type="Gene3D" id="3.40.50.720">
    <property type="entry name" value="NAD(P)-binding Rossmann-like Domain"/>
    <property type="match status" value="1"/>
</dbReference>
<comment type="caution">
    <text evidence="4">The sequence shown here is derived from an EMBL/GenBank/DDBJ whole genome shotgun (WGS) entry which is preliminary data.</text>
</comment>
<dbReference type="GO" id="GO:0016491">
    <property type="term" value="F:oxidoreductase activity"/>
    <property type="evidence" value="ECO:0007669"/>
    <property type="project" value="UniProtKB-KW"/>
</dbReference>
<dbReference type="PANTHER" id="PTHR43818:SF11">
    <property type="entry name" value="BCDNA.GH03377"/>
    <property type="match status" value="1"/>
</dbReference>
<protein>
    <submittedName>
        <fullName evidence="4">Gfo/Idh/MocA family oxidoreductase</fullName>
    </submittedName>
</protein>
<dbReference type="InterPro" id="IPR036291">
    <property type="entry name" value="NAD(P)-bd_dom_sf"/>
</dbReference>
<evidence type="ECO:0000259" key="2">
    <source>
        <dbReference type="Pfam" id="PF01408"/>
    </source>
</evidence>
<dbReference type="InterPro" id="IPR055170">
    <property type="entry name" value="GFO_IDH_MocA-like_dom"/>
</dbReference>
<dbReference type="EMBL" id="VUMD01000013">
    <property type="protein sequence ID" value="MSS37733.1"/>
    <property type="molecule type" value="Genomic_DNA"/>
</dbReference>
<name>A0A7X2TE19_9CLOT</name>
<reference evidence="4 5" key="1">
    <citation type="submission" date="2019-08" db="EMBL/GenBank/DDBJ databases">
        <title>In-depth cultivation of the pig gut microbiome towards novel bacterial diversity and tailored functional studies.</title>
        <authorList>
            <person name="Wylensek D."/>
            <person name="Hitch T.C.A."/>
            <person name="Clavel T."/>
        </authorList>
    </citation>
    <scope>NUCLEOTIDE SEQUENCE [LARGE SCALE GENOMIC DNA]</scope>
    <source>
        <strain evidence="4 5">WCA-389-WT-23D1</strain>
    </source>
</reference>
<sequence length="364" mass="40706">MKIGIMGCGVISNQYIKDIQRLYKNLEIYMVADIRKEIAEQTARENQIPFWGMPEQMLDSSDVELVVNLTPPTLHTEMNRKILLAGKHVYCEKPFAISLEEALEIQNLAKQQGLAIGCAPDTFLGSSISTCKKLIEDGWIGSPLYVCANMLNSGVETWHPRPEPFYEKGGGPLYDMGPYYFSALVTLFGPVKSVFASARKGFLERTIYTEERFGHKIAVNTPTHFAVIVEMEKGILANMNFSFDIFKSTMPLFEIYGTDGTMEVPNPNMAGGTPKIYRREQMLAECFGGADQREGKFSSLPELYQNIGVYVRGAGVQDMVCKLHRNEKEDAQLAVHVIDIITSILKSAETDMPQNLVTSCKERG</sequence>
<evidence type="ECO:0000313" key="4">
    <source>
        <dbReference type="EMBL" id="MSS37733.1"/>
    </source>
</evidence>
<dbReference type="GO" id="GO:0000166">
    <property type="term" value="F:nucleotide binding"/>
    <property type="evidence" value="ECO:0007669"/>
    <property type="project" value="InterPro"/>
</dbReference>
<dbReference type="Proteomes" id="UP000429958">
    <property type="component" value="Unassembled WGS sequence"/>
</dbReference>
<dbReference type="Pfam" id="PF22725">
    <property type="entry name" value="GFO_IDH_MocA_C3"/>
    <property type="match status" value="1"/>
</dbReference>
<dbReference type="SUPFAM" id="SSF51735">
    <property type="entry name" value="NAD(P)-binding Rossmann-fold domains"/>
    <property type="match status" value="1"/>
</dbReference>
<keyword evidence="1" id="KW-0560">Oxidoreductase</keyword>
<gene>
    <name evidence="4" type="ORF">FYJ39_14420</name>
</gene>
<evidence type="ECO:0000313" key="5">
    <source>
        <dbReference type="Proteomes" id="UP000429958"/>
    </source>
</evidence>
<feature type="domain" description="Gfo/Idh/MocA-like oxidoreductase N-terminal" evidence="2">
    <location>
        <begin position="1"/>
        <end position="115"/>
    </location>
</feature>